<evidence type="ECO:0000256" key="1">
    <source>
        <dbReference type="SAM" id="MobiDB-lite"/>
    </source>
</evidence>
<organism evidence="2 3">
    <name type="scientific">Alterirhizorhabdus solaris</name>
    <dbReference type="NCBI Taxonomy" id="2529389"/>
    <lineage>
        <taxon>Bacteria</taxon>
        <taxon>Pseudomonadati</taxon>
        <taxon>Pseudomonadota</taxon>
        <taxon>Alphaproteobacteria</taxon>
        <taxon>Sphingomonadales</taxon>
        <taxon>Rhizorhabdaceae</taxon>
        <taxon>Alterirhizorhabdus</taxon>
    </lineage>
</organism>
<dbReference type="EMBL" id="VNIM01000039">
    <property type="protein sequence ID" value="TVV74050.1"/>
    <property type="molecule type" value="Genomic_DNA"/>
</dbReference>
<reference evidence="2 3" key="1">
    <citation type="submission" date="2019-07" db="EMBL/GenBank/DDBJ databases">
        <title>Sphingomonas solaris sp. nov., isolated from a solar panel from Boston, Massachusetts.</title>
        <authorList>
            <person name="Tanner K."/>
            <person name="Pascual J."/>
            <person name="Mancuso C."/>
            <person name="Pereto J."/>
            <person name="Khalil A."/>
            <person name="Vilanova C."/>
        </authorList>
    </citation>
    <scope>NUCLEOTIDE SEQUENCE [LARGE SCALE GENOMIC DNA]</scope>
    <source>
        <strain evidence="2 3">R4DWN</strain>
    </source>
</reference>
<gene>
    <name evidence="2" type="ORF">FOY91_10865</name>
</gene>
<dbReference type="Proteomes" id="UP000318681">
    <property type="component" value="Unassembled WGS sequence"/>
</dbReference>
<feature type="compositionally biased region" description="Basic and acidic residues" evidence="1">
    <location>
        <begin position="79"/>
        <end position="95"/>
    </location>
</feature>
<name>A0A558R3U4_9SPHN</name>
<accession>A0A558R3U4</accession>
<keyword evidence="3" id="KW-1185">Reference proteome</keyword>
<sequence>MAGFKDPSFNDRAAAAAKAKQAALEKFKAKPVLDEATLAARRVAEEAKAAREAERRAARTAAKEAAEQEKLAAIAAKEAAAREAEEAKAREESDNIARQIELLAEQKAARDAKYAARKARK</sequence>
<protein>
    <submittedName>
        <fullName evidence="2">Uncharacterized protein</fullName>
    </submittedName>
</protein>
<comment type="caution">
    <text evidence="2">The sequence shown here is derived from an EMBL/GenBank/DDBJ whole genome shotgun (WGS) entry which is preliminary data.</text>
</comment>
<feature type="compositionally biased region" description="Basic and acidic residues" evidence="1">
    <location>
        <begin position="44"/>
        <end position="70"/>
    </location>
</feature>
<proteinExistence type="predicted"/>
<dbReference type="RefSeq" id="WP_145151378.1">
    <property type="nucleotide sequence ID" value="NZ_VNIM01000039.1"/>
</dbReference>
<evidence type="ECO:0000313" key="3">
    <source>
        <dbReference type="Proteomes" id="UP000318681"/>
    </source>
</evidence>
<dbReference type="Pfam" id="PF20089">
    <property type="entry name" value="DUF6481"/>
    <property type="match status" value="1"/>
</dbReference>
<evidence type="ECO:0000313" key="2">
    <source>
        <dbReference type="EMBL" id="TVV74050.1"/>
    </source>
</evidence>
<dbReference type="InterPro" id="IPR045510">
    <property type="entry name" value="DUF6481"/>
</dbReference>
<feature type="region of interest" description="Disordered" evidence="1">
    <location>
        <begin position="44"/>
        <end position="96"/>
    </location>
</feature>
<dbReference type="AlphaFoldDB" id="A0A558R3U4"/>